<keyword evidence="4 6" id="KW-1133">Transmembrane helix</keyword>
<keyword evidence="5 6" id="KW-0472">Membrane</keyword>
<evidence type="ECO:0000256" key="1">
    <source>
        <dbReference type="ARBA" id="ARBA00004141"/>
    </source>
</evidence>
<evidence type="ECO:0000256" key="2">
    <source>
        <dbReference type="ARBA" id="ARBA00008066"/>
    </source>
</evidence>
<dbReference type="EMBL" id="JBBXJM010000006">
    <property type="protein sequence ID" value="KAL1406711.1"/>
    <property type="molecule type" value="Genomic_DNA"/>
</dbReference>
<dbReference type="RefSeq" id="XP_069206655.1">
    <property type="nucleotide sequence ID" value="XM_069356814.1"/>
</dbReference>
<feature type="transmembrane region" description="Helical" evidence="6">
    <location>
        <begin position="226"/>
        <end position="245"/>
    </location>
</feature>
<evidence type="ECO:0000256" key="6">
    <source>
        <dbReference type="SAM" id="Phobius"/>
    </source>
</evidence>
<name>A0ABR3PWL2_9TREE</name>
<feature type="transmembrane region" description="Helical" evidence="6">
    <location>
        <begin position="251"/>
        <end position="276"/>
    </location>
</feature>
<comment type="subcellular location">
    <subcellularLocation>
        <location evidence="1">Membrane</location>
        <topology evidence="1">Multi-pass membrane protein</topology>
    </subcellularLocation>
</comment>
<evidence type="ECO:0000256" key="4">
    <source>
        <dbReference type="ARBA" id="ARBA00022989"/>
    </source>
</evidence>
<dbReference type="Pfam" id="PF01490">
    <property type="entry name" value="Aa_trans"/>
    <property type="match status" value="1"/>
</dbReference>
<keyword evidence="3 6" id="KW-0812">Transmembrane</keyword>
<evidence type="ECO:0000259" key="7">
    <source>
        <dbReference type="Pfam" id="PF01490"/>
    </source>
</evidence>
<dbReference type="PANTHER" id="PTHR22950">
    <property type="entry name" value="AMINO ACID TRANSPORTER"/>
    <property type="match status" value="1"/>
</dbReference>
<feature type="domain" description="Amino acid transporter transmembrane" evidence="7">
    <location>
        <begin position="113"/>
        <end position="288"/>
    </location>
</feature>
<feature type="transmembrane region" description="Helical" evidence="6">
    <location>
        <begin position="140"/>
        <end position="163"/>
    </location>
</feature>
<comment type="similarity">
    <text evidence="2">Belongs to the amino acid/polyamine transporter 2 family.</text>
</comment>
<sequence length="322" mass="35325">MSTPLPPHAEPLEVYLFHAFIEHLREATDPRPIPDSPWTVVFKTVTGRRDTIVHQHEPVPTLAIESPADTPIGEKPLATPDEKTSASVALPRDDFEAQIQSEKQTAYRLLRVASWQVVFFLVTTDVLGPVSAPMAFAELGYGPGVLVYTFFFILAFASGQVLWRMYLHLDSEVYPITCYADLGERTFGPVVRHVFNTLQSLQLLFNVAALIVGNGQALATIIDYKFCYIAVNVVWAVAGALAGQVKRLRNFAWFTSVNIFLSLAGMALVLVGIASYPPIPSMSGHLDLSEPIAHSAWVPSYTVGWYSQVGGVQLAVLPTAAR</sequence>
<comment type="caution">
    <text evidence="8">The sequence shown here is derived from an EMBL/GenBank/DDBJ whole genome shotgun (WGS) entry which is preliminary data.</text>
</comment>
<proteinExistence type="inferred from homology"/>
<evidence type="ECO:0000313" key="9">
    <source>
        <dbReference type="Proteomes" id="UP001565368"/>
    </source>
</evidence>
<dbReference type="PANTHER" id="PTHR22950:SF461">
    <property type="entry name" value="AMINO ACID TRANSPORTER TRANSMEMBRANE DOMAIN-CONTAINING PROTEIN"/>
    <property type="match status" value="1"/>
</dbReference>
<dbReference type="GeneID" id="95989460"/>
<accession>A0ABR3PWL2</accession>
<evidence type="ECO:0000313" key="8">
    <source>
        <dbReference type="EMBL" id="KAL1406711.1"/>
    </source>
</evidence>
<dbReference type="InterPro" id="IPR013057">
    <property type="entry name" value="AA_transpt_TM"/>
</dbReference>
<evidence type="ECO:0000256" key="5">
    <source>
        <dbReference type="ARBA" id="ARBA00023136"/>
    </source>
</evidence>
<dbReference type="Proteomes" id="UP001565368">
    <property type="component" value="Unassembled WGS sequence"/>
</dbReference>
<evidence type="ECO:0000256" key="3">
    <source>
        <dbReference type="ARBA" id="ARBA00022692"/>
    </source>
</evidence>
<organism evidence="8 9">
    <name type="scientific">Vanrija albida</name>
    <dbReference type="NCBI Taxonomy" id="181172"/>
    <lineage>
        <taxon>Eukaryota</taxon>
        <taxon>Fungi</taxon>
        <taxon>Dikarya</taxon>
        <taxon>Basidiomycota</taxon>
        <taxon>Agaricomycotina</taxon>
        <taxon>Tremellomycetes</taxon>
        <taxon>Trichosporonales</taxon>
        <taxon>Trichosporonaceae</taxon>
        <taxon>Vanrija</taxon>
    </lineage>
</organism>
<protein>
    <recommendedName>
        <fullName evidence="7">Amino acid transporter transmembrane domain-containing protein</fullName>
    </recommendedName>
</protein>
<reference evidence="8 9" key="1">
    <citation type="submission" date="2023-08" db="EMBL/GenBank/DDBJ databases">
        <title>Annotated Genome Sequence of Vanrija albida AlHP1.</title>
        <authorList>
            <person name="Herzog R."/>
        </authorList>
    </citation>
    <scope>NUCLEOTIDE SEQUENCE [LARGE SCALE GENOMIC DNA]</scope>
    <source>
        <strain evidence="8 9">AlHP1</strain>
    </source>
</reference>
<feature type="transmembrane region" description="Helical" evidence="6">
    <location>
        <begin position="109"/>
        <end position="128"/>
    </location>
</feature>
<gene>
    <name evidence="8" type="ORF">Q8F55_008417</name>
</gene>
<keyword evidence="9" id="KW-1185">Reference proteome</keyword>